<dbReference type="Proteomes" id="UP000315303">
    <property type="component" value="Unassembled WGS sequence"/>
</dbReference>
<proteinExistence type="predicted"/>
<accession>A0A502KWZ6</accession>
<sequence>MFSKSVTMHMVKVKDVILGLFSVALLMVMLPIMLLLFISFTAIALVAVKMKKTMIKPNERMVYQAVKGKDYTTIS</sequence>
<keyword evidence="1" id="KW-0472">Membrane</keyword>
<comment type="caution">
    <text evidence="2">The sequence shown here is derived from an EMBL/GenBank/DDBJ whole genome shotgun (WGS) entry which is preliminary data.</text>
</comment>
<dbReference type="EMBL" id="SAWY01000019">
    <property type="protein sequence ID" value="TPH15614.1"/>
    <property type="molecule type" value="Genomic_DNA"/>
</dbReference>
<reference evidence="2 3" key="1">
    <citation type="submission" date="2019-01" db="EMBL/GenBank/DDBJ databases">
        <title>Litorilituus lipolytica sp. nov., isolated from intertidal sand of the Yellow Sea in China.</title>
        <authorList>
            <person name="Liu A."/>
        </authorList>
    </citation>
    <scope>NUCLEOTIDE SEQUENCE [LARGE SCALE GENOMIC DNA]</scope>
    <source>
        <strain evidence="2 3">RZ04</strain>
    </source>
</reference>
<evidence type="ECO:0000313" key="2">
    <source>
        <dbReference type="EMBL" id="TPH15614.1"/>
    </source>
</evidence>
<keyword evidence="3" id="KW-1185">Reference proteome</keyword>
<dbReference type="RefSeq" id="WP_140603013.1">
    <property type="nucleotide sequence ID" value="NZ_SAWY01000019.1"/>
</dbReference>
<protein>
    <submittedName>
        <fullName evidence="2">Uncharacterized protein</fullName>
    </submittedName>
</protein>
<evidence type="ECO:0000313" key="3">
    <source>
        <dbReference type="Proteomes" id="UP000315303"/>
    </source>
</evidence>
<organism evidence="2 3">
    <name type="scientific">Litorilituus lipolyticus</name>
    <dbReference type="NCBI Taxonomy" id="2491017"/>
    <lineage>
        <taxon>Bacteria</taxon>
        <taxon>Pseudomonadati</taxon>
        <taxon>Pseudomonadota</taxon>
        <taxon>Gammaproteobacteria</taxon>
        <taxon>Alteromonadales</taxon>
        <taxon>Colwelliaceae</taxon>
        <taxon>Litorilituus</taxon>
    </lineage>
</organism>
<feature type="transmembrane region" description="Helical" evidence="1">
    <location>
        <begin position="20"/>
        <end position="48"/>
    </location>
</feature>
<name>A0A502KWZ6_9GAMM</name>
<keyword evidence="1" id="KW-1133">Transmembrane helix</keyword>
<dbReference type="AlphaFoldDB" id="A0A502KWZ6"/>
<keyword evidence="1" id="KW-0812">Transmembrane</keyword>
<gene>
    <name evidence="2" type="ORF">EPA86_08530</name>
</gene>
<dbReference type="OrthoDB" id="9932098at2"/>
<evidence type="ECO:0000256" key="1">
    <source>
        <dbReference type="SAM" id="Phobius"/>
    </source>
</evidence>